<organism evidence="1 2">
    <name type="scientific">Paxillus rubicundulus Ve08.2h10</name>
    <dbReference type="NCBI Taxonomy" id="930991"/>
    <lineage>
        <taxon>Eukaryota</taxon>
        <taxon>Fungi</taxon>
        <taxon>Dikarya</taxon>
        <taxon>Basidiomycota</taxon>
        <taxon>Agaricomycotina</taxon>
        <taxon>Agaricomycetes</taxon>
        <taxon>Agaricomycetidae</taxon>
        <taxon>Boletales</taxon>
        <taxon>Paxilineae</taxon>
        <taxon>Paxillaceae</taxon>
        <taxon>Paxillus</taxon>
    </lineage>
</organism>
<protein>
    <submittedName>
        <fullName evidence="1">Uncharacterized protein</fullName>
    </submittedName>
</protein>
<dbReference type="AlphaFoldDB" id="A0A0D0DIM4"/>
<dbReference type="InParanoid" id="A0A0D0DIM4"/>
<reference evidence="2" key="2">
    <citation type="submission" date="2015-01" db="EMBL/GenBank/DDBJ databases">
        <title>Evolutionary Origins and Diversification of the Mycorrhizal Mutualists.</title>
        <authorList>
            <consortium name="DOE Joint Genome Institute"/>
            <consortium name="Mycorrhizal Genomics Consortium"/>
            <person name="Kohler A."/>
            <person name="Kuo A."/>
            <person name="Nagy L.G."/>
            <person name="Floudas D."/>
            <person name="Copeland A."/>
            <person name="Barry K.W."/>
            <person name="Cichocki N."/>
            <person name="Veneault-Fourrey C."/>
            <person name="LaButti K."/>
            <person name="Lindquist E.A."/>
            <person name="Lipzen A."/>
            <person name="Lundell T."/>
            <person name="Morin E."/>
            <person name="Murat C."/>
            <person name="Riley R."/>
            <person name="Ohm R."/>
            <person name="Sun H."/>
            <person name="Tunlid A."/>
            <person name="Henrissat B."/>
            <person name="Grigoriev I.V."/>
            <person name="Hibbett D.S."/>
            <person name="Martin F."/>
        </authorList>
    </citation>
    <scope>NUCLEOTIDE SEQUENCE [LARGE SCALE GENOMIC DNA]</scope>
    <source>
        <strain evidence="2">Ve08.2h10</strain>
    </source>
</reference>
<dbReference type="OrthoDB" id="3269232at2759"/>
<accession>A0A0D0DIM4</accession>
<dbReference type="Proteomes" id="UP000054538">
    <property type="component" value="Unassembled WGS sequence"/>
</dbReference>
<dbReference type="EMBL" id="KN825458">
    <property type="protein sequence ID" value="KIK90878.1"/>
    <property type="molecule type" value="Genomic_DNA"/>
</dbReference>
<proteinExistence type="predicted"/>
<sequence length="105" mass="11983">PLTPTWKQKHDLLKAELETENERALQKALDKAYADVSYYKSMLMGMQSNLILQSIYCNKMSGQLAAQEERKCKKKGGHLVSDGLPRLLTSNKFFKKVVDHQKVAE</sequence>
<evidence type="ECO:0000313" key="1">
    <source>
        <dbReference type="EMBL" id="KIK90878.1"/>
    </source>
</evidence>
<keyword evidence="2" id="KW-1185">Reference proteome</keyword>
<feature type="non-terminal residue" evidence="1">
    <location>
        <position position="105"/>
    </location>
</feature>
<dbReference type="HOGENOM" id="CLU_166268_0_0_1"/>
<evidence type="ECO:0000313" key="2">
    <source>
        <dbReference type="Proteomes" id="UP000054538"/>
    </source>
</evidence>
<feature type="non-terminal residue" evidence="1">
    <location>
        <position position="1"/>
    </location>
</feature>
<gene>
    <name evidence="1" type="ORF">PAXRUDRAFT_62366</name>
</gene>
<reference evidence="1 2" key="1">
    <citation type="submission" date="2014-04" db="EMBL/GenBank/DDBJ databases">
        <authorList>
            <consortium name="DOE Joint Genome Institute"/>
            <person name="Kuo A."/>
            <person name="Kohler A."/>
            <person name="Jargeat P."/>
            <person name="Nagy L.G."/>
            <person name="Floudas D."/>
            <person name="Copeland A."/>
            <person name="Barry K.W."/>
            <person name="Cichocki N."/>
            <person name="Veneault-Fourrey C."/>
            <person name="LaButti K."/>
            <person name="Lindquist E.A."/>
            <person name="Lipzen A."/>
            <person name="Lundell T."/>
            <person name="Morin E."/>
            <person name="Murat C."/>
            <person name="Sun H."/>
            <person name="Tunlid A."/>
            <person name="Henrissat B."/>
            <person name="Grigoriev I.V."/>
            <person name="Hibbett D.S."/>
            <person name="Martin F."/>
            <person name="Nordberg H.P."/>
            <person name="Cantor M.N."/>
            <person name="Hua S.X."/>
        </authorList>
    </citation>
    <scope>NUCLEOTIDE SEQUENCE [LARGE SCALE GENOMIC DNA]</scope>
    <source>
        <strain evidence="1 2">Ve08.2h10</strain>
    </source>
</reference>
<name>A0A0D0DIM4_9AGAM</name>